<sequence>MRKWRLFLITLISFIAILGENWLKKIIPISLCILLNSNSAACYINFNDGRVEAAISNINVTDNSSKKILTINQDLPTKQEDDFQHKPPSQIAIPPIIRPAETNLYLQNALPKDFRISSQIPYSSGKQEILLVSPSTGAEQLYTFNVPGSSSFQLFEVEYKKVSAIDFSSLTSTDSLIVNPEQIKSVLNRFKITFANNSLSKITLSDGTTANFSAGQAVIKSPQGQTVETVQISQNEFIDKNLFVSQARSKVNKNIGNNTTNKDANLLAKTSESACQAAVSSSLNVISDSLGLWGNKLTTSKSLIIKSVGWAISFGSGAIKSNISTKNPMLQEVNCRPPVQCEEQRVSGGSEIRTDLFQVAKGANRKVNLKFEFFEIPDRIELYFDGKQIFGVGSKSGPGNETFDLPTNAEYVGVKLIGNDNVNTRWWYVISCSGSQLAESNDNSNRTREQQKLPSNQTTKLPSGEVETLPYSPYGDITRPPLFNQGDWYDVDRQQYPRKPYGTFWKASIYNTLNNNHQLYRSIAQRHAFYDFADAYLETQSGAIKSRWFKAAAIVTKLNGIGAADLGKLNFILDKKTEDFMRKGNEFLFKFNMNNFKYLLEGQDIPNMKGLRGKALDYKLVEFEQRKAEEFIRNYNYNGFRNDIIKQVNLSFNHRLIRQFAPSEVVAVIREKFKPGEFDFSNIDHRITLGKGIIDKLYEKQ</sequence>
<proteinExistence type="predicted"/>
<dbReference type="RefSeq" id="WP_190382654.1">
    <property type="nucleotide sequence ID" value="NZ_JACJQT010000013.1"/>
</dbReference>
<evidence type="ECO:0000313" key="2">
    <source>
        <dbReference type="EMBL" id="MBD2278122.1"/>
    </source>
</evidence>
<feature type="compositionally biased region" description="Polar residues" evidence="1">
    <location>
        <begin position="452"/>
        <end position="461"/>
    </location>
</feature>
<name>A0ABR8BWP4_APHFL</name>
<dbReference type="Proteomes" id="UP000606721">
    <property type="component" value="Unassembled WGS sequence"/>
</dbReference>
<reference evidence="2 3" key="1">
    <citation type="journal article" date="2020" name="ISME J.">
        <title>Comparative genomics reveals insights into cyanobacterial evolution and habitat adaptation.</title>
        <authorList>
            <person name="Chen M.Y."/>
            <person name="Teng W.K."/>
            <person name="Zhao L."/>
            <person name="Hu C.X."/>
            <person name="Zhou Y.K."/>
            <person name="Han B.P."/>
            <person name="Song L.R."/>
            <person name="Shu W.S."/>
        </authorList>
    </citation>
    <scope>NUCLEOTIDE SEQUENCE [LARGE SCALE GENOMIC DNA]</scope>
    <source>
        <strain evidence="2 3">FACHB-1040</strain>
    </source>
</reference>
<protein>
    <submittedName>
        <fullName evidence="2">Uncharacterized protein</fullName>
    </submittedName>
</protein>
<comment type="caution">
    <text evidence="2">The sequence shown here is derived from an EMBL/GenBank/DDBJ whole genome shotgun (WGS) entry which is preliminary data.</text>
</comment>
<gene>
    <name evidence="2" type="ORF">H6F99_07345</name>
</gene>
<feature type="region of interest" description="Disordered" evidence="1">
    <location>
        <begin position="439"/>
        <end position="466"/>
    </location>
</feature>
<evidence type="ECO:0000313" key="3">
    <source>
        <dbReference type="Proteomes" id="UP000606721"/>
    </source>
</evidence>
<keyword evidence="3" id="KW-1185">Reference proteome</keyword>
<organism evidence="2 3">
    <name type="scientific">Aphanizomenon flos-aquae FACHB-1040</name>
    <dbReference type="NCBI Taxonomy" id="2692887"/>
    <lineage>
        <taxon>Bacteria</taxon>
        <taxon>Bacillati</taxon>
        <taxon>Cyanobacteriota</taxon>
        <taxon>Cyanophyceae</taxon>
        <taxon>Nostocales</taxon>
        <taxon>Aphanizomenonaceae</taxon>
        <taxon>Aphanizomenon</taxon>
    </lineage>
</organism>
<accession>A0ABR8BWP4</accession>
<evidence type="ECO:0000256" key="1">
    <source>
        <dbReference type="SAM" id="MobiDB-lite"/>
    </source>
</evidence>
<dbReference type="EMBL" id="JACJQT010000013">
    <property type="protein sequence ID" value="MBD2278122.1"/>
    <property type="molecule type" value="Genomic_DNA"/>
</dbReference>